<gene>
    <name evidence="3" type="ORF">IAA64_14930</name>
</gene>
<evidence type="ECO:0000313" key="4">
    <source>
        <dbReference type="Proteomes" id="UP000886884"/>
    </source>
</evidence>
<reference evidence="3" key="2">
    <citation type="journal article" date="2021" name="PeerJ">
        <title>Extensive microbial diversity within the chicken gut microbiome revealed by metagenomics and culture.</title>
        <authorList>
            <person name="Gilroy R."/>
            <person name="Ravi A."/>
            <person name="Getino M."/>
            <person name="Pursley I."/>
            <person name="Horton D.L."/>
            <person name="Alikhan N.F."/>
            <person name="Baker D."/>
            <person name="Gharbi K."/>
            <person name="Hall N."/>
            <person name="Watson M."/>
            <person name="Adriaenssens E.M."/>
            <person name="Foster-Nyarko E."/>
            <person name="Jarju S."/>
            <person name="Secka A."/>
            <person name="Antonio M."/>
            <person name="Oren A."/>
            <person name="Chaudhuri R.R."/>
            <person name="La Ragione R."/>
            <person name="Hildebrand F."/>
            <person name="Pallen M.J."/>
        </authorList>
    </citation>
    <scope>NUCLEOTIDE SEQUENCE</scope>
    <source>
        <strain evidence="3">CHK183-6373</strain>
    </source>
</reference>
<evidence type="ECO:0000313" key="3">
    <source>
        <dbReference type="EMBL" id="HIV29251.1"/>
    </source>
</evidence>
<dbReference type="AlphaFoldDB" id="A0A9D1P9V9"/>
<reference evidence="3" key="1">
    <citation type="submission" date="2020-10" db="EMBL/GenBank/DDBJ databases">
        <authorList>
            <person name="Gilroy R."/>
        </authorList>
    </citation>
    <scope>NUCLEOTIDE SEQUENCE</scope>
    <source>
        <strain evidence="3">CHK183-6373</strain>
    </source>
</reference>
<protein>
    <submittedName>
        <fullName evidence="3">Uncharacterized protein</fullName>
    </submittedName>
</protein>
<comment type="caution">
    <text evidence="3">The sequence shown here is derived from an EMBL/GenBank/DDBJ whole genome shotgun (WGS) entry which is preliminary data.</text>
</comment>
<proteinExistence type="predicted"/>
<keyword evidence="2" id="KW-0812">Transmembrane</keyword>
<organism evidence="3 4">
    <name type="scientific">Candidatus Ornithocaccomicrobium faecavium</name>
    <dbReference type="NCBI Taxonomy" id="2840890"/>
    <lineage>
        <taxon>Bacteria</taxon>
        <taxon>Bacillati</taxon>
        <taxon>Bacillota</taxon>
        <taxon>Clostridia</taxon>
        <taxon>Candidatus Ornithocaccomicrobium</taxon>
    </lineage>
</organism>
<sequence length="811" mass="88925">MGKTKKIGNLEFRFSKERGLEWRMGEGETHRWKPKLPFGPKSGGEDSYDDGYDGRGYDDRGYDDREYDDRGYDDRGYDDRGYDDRGYDDRGYEGGRYGSRGYDDRGYDDYAAYDQEGGGEYDRSRYGSEEFEQQEENVILRYLYENEWLMWVLLVVLPPLGIWILWKRDRFDIMVRSIISAVSAIWFIIALVWMFGGFRGGNDVTTGPNAGGTINLVQPSALPSASAAVSGASGTPILSATPTPSPSASAGTNTSNTGSTSTPRPNNNSGTTTTTDPNQNAVVYANASGRYYHLHSTCPEMNMTTPGTPMSVASAEQQGKVACPVCITGTGNDGDTSTVYYYHDDGQYYHLNSTCDGRISEAPAHSYTETMSSGKDPCPNCVGLWATPGGKHFHTNPNCDGMTGARLYTRAEATELNKTNPHTLCPICAGGVVKSTITSLTDRVYMTETGEWFHTQSNCQGMKNAKSFTAEEARYLYNRDPCPYCVEIDFSNVTVETNPSTVLHDNSSVVLATKGEQYYHIRKDCPQFGSSRNSVMVTAKFCLEQNMAPCPTCISGATASSPSAGATYNPNVEDVYSPESVRWYSSKSDRYFHVDENCQNATGNLSAATPSVINSRDQSPCPLCIGVKTTDNVYARSDEPYFHTDRNCSRANNCYNVSLFRALANGKKPCPDCILAANNPSVTPAPSTGGDDEYVYLDMEGVYHARSSCGAVASSTRRWALSEAIDRFEPCSVCNPPTELGGNDGNGGSSGGDDTTYVYIATETIAHNGYYHRRSSCSDAGMSSDNSQRVTLDWALRFDYEPCPRCNPPTE</sequence>
<feature type="transmembrane region" description="Helical" evidence="2">
    <location>
        <begin position="148"/>
        <end position="166"/>
    </location>
</feature>
<feature type="region of interest" description="Disordered" evidence="1">
    <location>
        <begin position="25"/>
        <end position="88"/>
    </location>
</feature>
<keyword evidence="2" id="KW-0472">Membrane</keyword>
<feature type="region of interest" description="Disordered" evidence="1">
    <location>
        <begin position="236"/>
        <end position="280"/>
    </location>
</feature>
<dbReference type="Proteomes" id="UP000886884">
    <property type="component" value="Unassembled WGS sequence"/>
</dbReference>
<accession>A0A9D1P9V9</accession>
<feature type="compositionally biased region" description="Low complexity" evidence="1">
    <location>
        <begin position="236"/>
        <end position="275"/>
    </location>
</feature>
<keyword evidence="2" id="KW-1133">Transmembrane helix</keyword>
<feature type="compositionally biased region" description="Basic and acidic residues" evidence="1">
    <location>
        <begin position="52"/>
        <end position="88"/>
    </location>
</feature>
<dbReference type="EMBL" id="DVOT01000263">
    <property type="protein sequence ID" value="HIV29251.1"/>
    <property type="molecule type" value="Genomic_DNA"/>
</dbReference>
<feature type="transmembrane region" description="Helical" evidence="2">
    <location>
        <begin position="178"/>
        <end position="196"/>
    </location>
</feature>
<evidence type="ECO:0000256" key="2">
    <source>
        <dbReference type="SAM" id="Phobius"/>
    </source>
</evidence>
<evidence type="ECO:0000256" key="1">
    <source>
        <dbReference type="SAM" id="MobiDB-lite"/>
    </source>
</evidence>
<name>A0A9D1P9V9_9FIRM</name>